<feature type="compositionally biased region" description="Basic and acidic residues" evidence="1">
    <location>
        <begin position="1"/>
        <end position="12"/>
    </location>
</feature>
<dbReference type="OrthoDB" id="3338687at2"/>
<proteinExistence type="predicted"/>
<organism evidence="2 3">
    <name type="scientific">Streptomyces xanthophaeus</name>
    <dbReference type="NCBI Taxonomy" id="67385"/>
    <lineage>
        <taxon>Bacteria</taxon>
        <taxon>Bacillati</taxon>
        <taxon>Actinomycetota</taxon>
        <taxon>Actinomycetes</taxon>
        <taxon>Kitasatosporales</taxon>
        <taxon>Streptomycetaceae</taxon>
        <taxon>Streptomyces</taxon>
    </lineage>
</organism>
<feature type="region of interest" description="Disordered" evidence="1">
    <location>
        <begin position="1"/>
        <end position="43"/>
    </location>
</feature>
<dbReference type="AlphaFoldDB" id="A0A919GSI6"/>
<accession>A0A919GSI6</accession>
<name>A0A919GSI6_9ACTN</name>
<comment type="caution">
    <text evidence="2">The sequence shown here is derived from an EMBL/GenBank/DDBJ whole genome shotgun (WGS) entry which is preliminary data.</text>
</comment>
<sequence length="98" mass="10577">MTPHPPEPDRGSRVVVVDSVPGPTRRIPGRHPARTHPQAAREELSWEPLCTSEEAVGEFLDGLRCGAGMDTAPLAPDRTVGQRLDRVTESVADRVMGA</sequence>
<reference evidence="2" key="1">
    <citation type="submission" date="2020-09" db="EMBL/GenBank/DDBJ databases">
        <title>Whole genome shotgun sequence of Streptomyces xanthophaeus NBRC 12829.</title>
        <authorList>
            <person name="Komaki H."/>
            <person name="Tamura T."/>
        </authorList>
    </citation>
    <scope>NUCLEOTIDE SEQUENCE</scope>
    <source>
        <strain evidence="2">NBRC 12829</strain>
    </source>
</reference>
<feature type="compositionally biased region" description="Low complexity" evidence="1">
    <location>
        <begin position="13"/>
        <end position="22"/>
    </location>
</feature>
<evidence type="ECO:0000313" key="3">
    <source>
        <dbReference type="Proteomes" id="UP000600026"/>
    </source>
</evidence>
<gene>
    <name evidence="2" type="ORF">Sxan_06710</name>
</gene>
<protein>
    <submittedName>
        <fullName evidence="2">Uncharacterized protein</fullName>
    </submittedName>
</protein>
<evidence type="ECO:0000256" key="1">
    <source>
        <dbReference type="SAM" id="MobiDB-lite"/>
    </source>
</evidence>
<evidence type="ECO:0000313" key="2">
    <source>
        <dbReference type="EMBL" id="GHI83307.1"/>
    </source>
</evidence>
<keyword evidence="3" id="KW-1185">Reference proteome</keyword>
<dbReference type="EMBL" id="BNEE01000004">
    <property type="protein sequence ID" value="GHI83307.1"/>
    <property type="molecule type" value="Genomic_DNA"/>
</dbReference>
<dbReference type="RefSeq" id="WP_031137988.1">
    <property type="nucleotide sequence ID" value="NZ_BNEE01000004.1"/>
</dbReference>
<dbReference type="Proteomes" id="UP000600026">
    <property type="component" value="Unassembled WGS sequence"/>
</dbReference>